<dbReference type="AlphaFoldDB" id="A0A069D9T7"/>
<evidence type="ECO:0000256" key="1">
    <source>
        <dbReference type="SAM" id="Coils"/>
    </source>
</evidence>
<dbReference type="eggNOG" id="COG0419">
    <property type="taxonomic scope" value="Bacteria"/>
</dbReference>
<dbReference type="STRING" id="1121097.GCA_000428125_02451"/>
<evidence type="ECO:0000313" key="3">
    <source>
        <dbReference type="EMBL" id="GAK36999.1"/>
    </source>
</evidence>
<dbReference type="RefSeq" id="WP_024996775.1">
    <property type="nucleotide sequence ID" value="NZ_BAJS01000012.1"/>
</dbReference>
<dbReference type="OrthoDB" id="9795626at2"/>
<organism evidence="3 4">
    <name type="scientific">Bacteroides graminisolvens DSM 19988 = JCM 15093</name>
    <dbReference type="NCBI Taxonomy" id="1121097"/>
    <lineage>
        <taxon>Bacteria</taxon>
        <taxon>Pseudomonadati</taxon>
        <taxon>Bacteroidota</taxon>
        <taxon>Bacteroidia</taxon>
        <taxon>Bacteroidales</taxon>
        <taxon>Bacteroidaceae</taxon>
        <taxon>Bacteroides</taxon>
    </lineage>
</organism>
<keyword evidence="3" id="KW-0378">Hydrolase</keyword>
<dbReference type="EMBL" id="BAJS01000012">
    <property type="protein sequence ID" value="GAK36999.1"/>
    <property type="molecule type" value="Genomic_DNA"/>
</dbReference>
<feature type="coiled-coil region" evidence="1">
    <location>
        <begin position="825"/>
        <end position="859"/>
    </location>
</feature>
<feature type="coiled-coil region" evidence="1">
    <location>
        <begin position="479"/>
        <end position="538"/>
    </location>
</feature>
<gene>
    <name evidence="3" type="ORF">JCM15093_2210</name>
</gene>
<dbReference type="SUPFAM" id="SSF52540">
    <property type="entry name" value="P-loop containing nucleoside triphosphate hydrolases"/>
    <property type="match status" value="2"/>
</dbReference>
<feature type="domain" description="Rad50/SbcC-type AAA" evidence="2">
    <location>
        <begin position="6"/>
        <end position="223"/>
    </location>
</feature>
<feature type="coiled-coil region" evidence="1">
    <location>
        <begin position="334"/>
        <end position="368"/>
    </location>
</feature>
<accession>A0A069D9T7</accession>
<dbReference type="GO" id="GO:0006302">
    <property type="term" value="P:double-strand break repair"/>
    <property type="evidence" value="ECO:0007669"/>
    <property type="project" value="InterPro"/>
</dbReference>
<comment type="caution">
    <text evidence="3">The sequence shown here is derived from an EMBL/GenBank/DDBJ whole genome shotgun (WGS) entry which is preliminary data.</text>
</comment>
<dbReference type="Proteomes" id="UP000027601">
    <property type="component" value="Unassembled WGS sequence"/>
</dbReference>
<feature type="coiled-coil region" evidence="1">
    <location>
        <begin position="643"/>
        <end position="794"/>
    </location>
</feature>
<dbReference type="PANTHER" id="PTHR32114">
    <property type="entry name" value="ABC TRANSPORTER ABCH.3"/>
    <property type="match status" value="1"/>
</dbReference>
<keyword evidence="3" id="KW-0269">Exonuclease</keyword>
<keyword evidence="1" id="KW-0175">Coiled coil</keyword>
<evidence type="ECO:0000259" key="2">
    <source>
        <dbReference type="Pfam" id="PF13476"/>
    </source>
</evidence>
<dbReference type="Pfam" id="PF13558">
    <property type="entry name" value="SbcC_Walker_B"/>
    <property type="match status" value="1"/>
</dbReference>
<proteinExistence type="predicted"/>
<dbReference type="Gene3D" id="3.40.50.300">
    <property type="entry name" value="P-loop containing nucleotide triphosphate hydrolases"/>
    <property type="match status" value="2"/>
</dbReference>
<reference evidence="3 4" key="1">
    <citation type="journal article" date="2015" name="Microbes Environ.">
        <title>Distribution and evolution of nitrogen fixation genes in the phylum bacteroidetes.</title>
        <authorList>
            <person name="Inoue J."/>
            <person name="Oshima K."/>
            <person name="Suda W."/>
            <person name="Sakamoto M."/>
            <person name="Iino T."/>
            <person name="Noda S."/>
            <person name="Hongoh Y."/>
            <person name="Hattori M."/>
            <person name="Ohkuma M."/>
        </authorList>
    </citation>
    <scope>NUCLEOTIDE SEQUENCE [LARGE SCALE GENOMIC DNA]</scope>
    <source>
        <strain evidence="3 4">JCM 15093</strain>
    </source>
</reference>
<keyword evidence="4" id="KW-1185">Reference proteome</keyword>
<dbReference type="GO" id="GO:0016887">
    <property type="term" value="F:ATP hydrolysis activity"/>
    <property type="evidence" value="ECO:0007669"/>
    <property type="project" value="InterPro"/>
</dbReference>
<dbReference type="Pfam" id="PF13476">
    <property type="entry name" value="AAA_23"/>
    <property type="match status" value="1"/>
</dbReference>
<dbReference type="InterPro" id="IPR027417">
    <property type="entry name" value="P-loop_NTPase"/>
</dbReference>
<dbReference type="PANTHER" id="PTHR32114:SF2">
    <property type="entry name" value="ABC TRANSPORTER ABCH.3"/>
    <property type="match status" value="1"/>
</dbReference>
<evidence type="ECO:0000313" key="4">
    <source>
        <dbReference type="Proteomes" id="UP000027601"/>
    </source>
</evidence>
<dbReference type="GO" id="GO:0004527">
    <property type="term" value="F:exonuclease activity"/>
    <property type="evidence" value="ECO:0007669"/>
    <property type="project" value="UniProtKB-KW"/>
</dbReference>
<sequence>MKILAIRLKNLASIEGSFEVDFTAEPLASAGIFAISGPTGAGKSTVLDALCLALYDKTPRFAATGENQFLRDVGEAMINQSDVRNILRRGTGEGYAEVDFLGATGRRYRSRWSVRRARGKATGSLQAQTIQACDLDTDTELQGTKTEVLGQLAGLVGLTYEQFTRTVLLAQNDFATFLKSKESAKAELLEKLTGTDIYSRISREIYQRSKLEEEAYKRVKETLGLVELMKPEEWEACVKQKQELTVVREQGVRQLALLTEQLQTLQAFVGQQTLLAQKQKEESEQGRKLVALQEGFDKQRTELDVFRQKVEELQPELNAARELDVKIQSANLTFTEVQASLQKACREREEAERQVAGKQQLVAGLEGQLQAQGLRQRLAKMSAGVTDGGVAEQIPSSELSSVSTGNRMQEALNRAEALLQTGRQVLLKQRESAEKIKNQLAVFDIKALGSEQAVLLKEQEQLQSARHTFTDWERVSKELRELMLQQNQLKARKQKAGEDVAELETQHRVWQESFSGLQKVYENARNAMTQNVEALRANLLEGEPCPVCGSRQHPYEQPSEALDKLFLSIQEKYQQEEKKVQEIGNKKSALLGELKQITEQEITVAAQTARLQEQEKQCSLKLSAWKEKAGDEADLLQWLEVALEKCRKRGEEINRKVQEYETINKELRQQEEATASLHKECEVLVEAIGDGKLKMQELQAVSERLALLKQTEEREKERFNQADKNLKDFQQQRASLLKGKPIEDAVAAVKSHEAKLVDALEKCRGELENGKLVLSGIQGEIRRLSDMLKELNEKKSLIEEPEQLPGILERQKEVNQENDRAHSAVELKLLQHEQNQKRLQELEKELLEKQNSFLKWEKLNKLIGSADGNKFKVIAQGYTLNLLLLHANKHLSYLSRRYRLQQVPDSLALQVIDGDMCDEVRTVYSLSGGESFLISLALALGLSSLSSNNLQVESLFIDEGFGSLDAESLRMAMEALEMLQMQGRKIGVISHVQEMSERISVQIQVHKSVNGRSQIRVVG</sequence>
<keyword evidence="3" id="KW-0540">Nuclease</keyword>
<dbReference type="InterPro" id="IPR038729">
    <property type="entry name" value="Rad50/SbcC_AAA"/>
</dbReference>
<name>A0A069D9T7_9BACE</name>
<protein>
    <submittedName>
        <fullName evidence="3">Exonuclease SbcC</fullName>
    </submittedName>
</protein>